<dbReference type="AlphaFoldDB" id="A5VZB5"/>
<reference evidence="2" key="1">
    <citation type="submission" date="2007-05" db="EMBL/GenBank/DDBJ databases">
        <title>Complete sequence of Pseudomonas putida F1.</title>
        <authorList>
            <consortium name="US DOE Joint Genome Institute"/>
            <person name="Copeland A."/>
            <person name="Lucas S."/>
            <person name="Lapidus A."/>
            <person name="Barry K."/>
            <person name="Detter J.C."/>
            <person name="Glavina del Rio T."/>
            <person name="Hammon N."/>
            <person name="Israni S."/>
            <person name="Dalin E."/>
            <person name="Tice H."/>
            <person name="Pitluck S."/>
            <person name="Chain P."/>
            <person name="Malfatti S."/>
            <person name="Shin M."/>
            <person name="Vergez L."/>
            <person name="Schmutz J."/>
            <person name="Larimer F."/>
            <person name="Land M."/>
            <person name="Hauser L."/>
            <person name="Kyrpides N."/>
            <person name="Lykidis A."/>
            <person name="Parales R."/>
            <person name="Richardson P."/>
        </authorList>
    </citation>
    <scope>NUCLEOTIDE SEQUENCE [LARGE SCALE GENOMIC DNA]</scope>
    <source>
        <strain evidence="2">F1</strain>
    </source>
</reference>
<dbReference type="InterPro" id="IPR040927">
    <property type="entry name" value="PF_Monalysin"/>
</dbReference>
<sequence length="242" mass="27260">MRSYSMSDLMNEISRYPLKRGSFEIEQYLIGDQLHAGCWVDADTTYGDVRCGNYDWATYTRPVFAYLQHVATIRSNVQTEHEREVVVCEGFSKSFSQGVEFKVGFSADFGPANANAELTAMFSVSETVSGSESTKRSLRVKGDGTIMVYQVHMVYAHHMTSAGVLAGYVPYTKSSDIFNDDGRLVRQDITMLSSVVCDQLVPVRNEKSIKPLTWSQVNQAVLFNQFEKAPGARRWTFDFSVF</sequence>
<name>A5VZB5_PSEP1</name>
<dbReference type="eggNOG" id="ENOG5034BB4">
    <property type="taxonomic scope" value="Bacteria"/>
</dbReference>
<dbReference type="Pfam" id="PF18063">
    <property type="entry name" value="BB_PF"/>
    <property type="match status" value="1"/>
</dbReference>
<organism evidence="2">
    <name type="scientific">Pseudomonas putida (strain ATCC 700007 / DSM 6899 / JCM 31910 / BCRC 17059 / LMG 24140 / F1)</name>
    <dbReference type="NCBI Taxonomy" id="351746"/>
    <lineage>
        <taxon>Bacteria</taxon>
        <taxon>Pseudomonadati</taxon>
        <taxon>Pseudomonadota</taxon>
        <taxon>Gammaproteobacteria</taxon>
        <taxon>Pseudomonadales</taxon>
        <taxon>Pseudomonadaceae</taxon>
        <taxon>Pseudomonas</taxon>
    </lineage>
</organism>
<dbReference type="HOGENOM" id="CLU_1160292_0_0_6"/>
<evidence type="ECO:0000313" key="2">
    <source>
        <dbReference type="EMBL" id="ABQ77225.1"/>
    </source>
</evidence>
<dbReference type="KEGG" id="ppf:Pput_1064"/>
<dbReference type="EMBL" id="CP000712">
    <property type="protein sequence ID" value="ABQ77225.1"/>
    <property type="molecule type" value="Genomic_DNA"/>
</dbReference>
<feature type="domain" description="Monalysin Pore-forming" evidence="1">
    <location>
        <begin position="34"/>
        <end position="204"/>
    </location>
</feature>
<gene>
    <name evidence="2" type="ordered locus">Pput_1064</name>
</gene>
<accession>A5VZB5</accession>
<dbReference type="NCBIfam" id="NF033381">
    <property type="entry name" value="MonaBetaBRL_TX"/>
    <property type="match status" value="1"/>
</dbReference>
<dbReference type="CDD" id="cd17904">
    <property type="entry name" value="PFM_monalysin-like"/>
    <property type="match status" value="1"/>
</dbReference>
<protein>
    <recommendedName>
        <fullName evidence="1">Monalysin Pore-forming domain-containing protein</fullName>
    </recommendedName>
</protein>
<proteinExistence type="predicted"/>
<evidence type="ECO:0000259" key="1">
    <source>
        <dbReference type="Pfam" id="PF18063"/>
    </source>
</evidence>